<dbReference type="InterPro" id="IPR029028">
    <property type="entry name" value="Alpha/beta_knot_MTases"/>
</dbReference>
<dbReference type="Gene3D" id="3.30.1330.30">
    <property type="match status" value="1"/>
</dbReference>
<dbReference type="InterPro" id="IPR029064">
    <property type="entry name" value="Ribosomal_eL30-like_sf"/>
</dbReference>
<dbReference type="GO" id="GO:0003723">
    <property type="term" value="F:RNA binding"/>
    <property type="evidence" value="ECO:0007669"/>
    <property type="project" value="InterPro"/>
</dbReference>
<dbReference type="Gene3D" id="3.40.1280.10">
    <property type="match status" value="1"/>
</dbReference>
<dbReference type="GO" id="GO:0008173">
    <property type="term" value="F:RNA methyltransferase activity"/>
    <property type="evidence" value="ECO:0007669"/>
    <property type="project" value="InterPro"/>
</dbReference>
<accession>A0A2K8SEW9</accession>
<dbReference type="Proteomes" id="UP000231823">
    <property type="component" value="Chromosome"/>
</dbReference>
<dbReference type="GO" id="GO:0005737">
    <property type="term" value="C:cytoplasm"/>
    <property type="evidence" value="ECO:0007669"/>
    <property type="project" value="UniProtKB-ARBA"/>
</dbReference>
<dbReference type="InterPro" id="IPR001537">
    <property type="entry name" value="SpoU_MeTrfase"/>
</dbReference>
<name>A0A2K8SEW9_9MOLU</name>
<evidence type="ECO:0000313" key="5">
    <source>
        <dbReference type="EMBL" id="AUB31895.1"/>
    </source>
</evidence>
<dbReference type="CDD" id="cd18095">
    <property type="entry name" value="SpoU-like_rRNA-MTase"/>
    <property type="match status" value="1"/>
</dbReference>
<evidence type="ECO:0000256" key="2">
    <source>
        <dbReference type="ARBA" id="ARBA00022603"/>
    </source>
</evidence>
<dbReference type="PANTHER" id="PTHR43191:SF2">
    <property type="entry name" value="RRNA METHYLTRANSFERASE 3, MITOCHONDRIAL"/>
    <property type="match status" value="1"/>
</dbReference>
<dbReference type="SUPFAM" id="SSF55315">
    <property type="entry name" value="L30e-like"/>
    <property type="match status" value="1"/>
</dbReference>
<keyword evidence="2 5" id="KW-0489">Methyltransferase</keyword>
<keyword evidence="3 5" id="KW-0808">Transferase</keyword>
<evidence type="ECO:0000256" key="3">
    <source>
        <dbReference type="ARBA" id="ARBA00022679"/>
    </source>
</evidence>
<sequence>MKITSVTNSLIEEILSYKDTKTQKQTNKYLIEGIKMVDLAIKKNVVEMILVETKLFEKYKNFENVVEISDNVSKKISDLKTTQSIFAVCKIIKQEDLPGNYLILDGVQDPGNLGTLIRSAFAFGFKNIICSNDCVSFYNSKVLRATQSNHFDLNLKNEELINFINKLKQRNIIILGTLLRKNSCNLNEIKNKQIALILGNEGNGISKEVSKTIDKNIIINTDSELESLNVAIAGSILMNNIYSLK</sequence>
<dbReference type="SMART" id="SM00967">
    <property type="entry name" value="SpoU_sub_bind"/>
    <property type="match status" value="1"/>
</dbReference>
<dbReference type="InterPro" id="IPR013123">
    <property type="entry name" value="SpoU_subst-bd"/>
</dbReference>
<dbReference type="PANTHER" id="PTHR43191">
    <property type="entry name" value="RRNA METHYLTRANSFERASE 3"/>
    <property type="match status" value="1"/>
</dbReference>
<proteinExistence type="inferred from homology"/>
<dbReference type="InterPro" id="IPR029026">
    <property type="entry name" value="tRNA_m1G_MTases_N"/>
</dbReference>
<keyword evidence="6" id="KW-1185">Reference proteome</keyword>
<dbReference type="OrthoDB" id="9794400at2"/>
<reference evidence="5 6" key="1">
    <citation type="submission" date="2017-12" db="EMBL/GenBank/DDBJ databases">
        <title>Complete genome sequence of Spiroplasma floricola 23-6 (ATCC 29989).</title>
        <authorList>
            <person name="Tsai Y.-M."/>
            <person name="Wu P.-S."/>
            <person name="Lo W.-S."/>
            <person name="Kuo C.-H."/>
        </authorList>
    </citation>
    <scope>NUCLEOTIDE SEQUENCE [LARGE SCALE GENOMIC DNA]</scope>
    <source>
        <strain evidence="5 6">23-6</strain>
    </source>
</reference>
<dbReference type="Pfam" id="PF00588">
    <property type="entry name" value="SpoU_methylase"/>
    <property type="match status" value="1"/>
</dbReference>
<evidence type="ECO:0000256" key="1">
    <source>
        <dbReference type="ARBA" id="ARBA00007228"/>
    </source>
</evidence>
<gene>
    <name evidence="5" type="primary">spoU</name>
    <name evidence="5" type="ORF">SFLOR_v1c08470</name>
</gene>
<dbReference type="InterPro" id="IPR051259">
    <property type="entry name" value="rRNA_Methyltransferase"/>
</dbReference>
<dbReference type="KEGG" id="sfz:SFLOR_v1c08470"/>
<dbReference type="GO" id="GO:0032259">
    <property type="term" value="P:methylation"/>
    <property type="evidence" value="ECO:0007669"/>
    <property type="project" value="UniProtKB-KW"/>
</dbReference>
<evidence type="ECO:0000259" key="4">
    <source>
        <dbReference type="SMART" id="SM00967"/>
    </source>
</evidence>
<dbReference type="Pfam" id="PF22435">
    <property type="entry name" value="MRM3-like_sub_bind"/>
    <property type="match status" value="1"/>
</dbReference>
<dbReference type="GO" id="GO:0006396">
    <property type="term" value="P:RNA processing"/>
    <property type="evidence" value="ECO:0007669"/>
    <property type="project" value="InterPro"/>
</dbReference>
<protein>
    <submittedName>
        <fullName evidence="5">RNA methyltransferase, TrmH family</fullName>
    </submittedName>
</protein>
<dbReference type="InterPro" id="IPR053888">
    <property type="entry name" value="MRM3-like_sub_bind"/>
</dbReference>
<dbReference type="SUPFAM" id="SSF75217">
    <property type="entry name" value="alpha/beta knot"/>
    <property type="match status" value="1"/>
</dbReference>
<organism evidence="5 6">
    <name type="scientific">Spiroplasma floricola 23-6</name>
    <dbReference type="NCBI Taxonomy" id="1336749"/>
    <lineage>
        <taxon>Bacteria</taxon>
        <taxon>Bacillati</taxon>
        <taxon>Mycoplasmatota</taxon>
        <taxon>Mollicutes</taxon>
        <taxon>Entomoplasmatales</taxon>
        <taxon>Spiroplasmataceae</taxon>
        <taxon>Spiroplasma</taxon>
    </lineage>
</organism>
<comment type="similarity">
    <text evidence="1">Belongs to the class IV-like SAM-binding methyltransferase superfamily. RNA methyltransferase TrmH family.</text>
</comment>
<evidence type="ECO:0000313" key="6">
    <source>
        <dbReference type="Proteomes" id="UP000231823"/>
    </source>
</evidence>
<dbReference type="RefSeq" id="WP_100916854.1">
    <property type="nucleotide sequence ID" value="NZ_CP025057.1"/>
</dbReference>
<dbReference type="AlphaFoldDB" id="A0A2K8SEW9"/>
<feature type="domain" description="RNA 2-O ribose methyltransferase substrate binding" evidence="4">
    <location>
        <begin position="30"/>
        <end position="95"/>
    </location>
</feature>
<dbReference type="EMBL" id="CP025057">
    <property type="protein sequence ID" value="AUB31895.1"/>
    <property type="molecule type" value="Genomic_DNA"/>
</dbReference>